<dbReference type="InterPro" id="IPR013783">
    <property type="entry name" value="Ig-like_fold"/>
</dbReference>
<evidence type="ECO:0000259" key="17">
    <source>
        <dbReference type="Pfam" id="PF06280"/>
    </source>
</evidence>
<dbReference type="InterPro" id="IPR010435">
    <property type="entry name" value="C5a/SBT2-like_Fn3"/>
</dbReference>
<feature type="region of interest" description="Disordered" evidence="12">
    <location>
        <begin position="1576"/>
        <end position="1679"/>
    </location>
</feature>
<feature type="domain" description="PA" evidence="15">
    <location>
        <begin position="437"/>
        <end position="509"/>
    </location>
</feature>
<evidence type="ECO:0000256" key="2">
    <source>
        <dbReference type="ARBA" id="ARBA00022512"/>
    </source>
</evidence>
<dbReference type="PROSITE" id="PS00137">
    <property type="entry name" value="SUBTILASE_HIS"/>
    <property type="match status" value="1"/>
</dbReference>
<evidence type="ECO:0000256" key="5">
    <source>
        <dbReference type="ARBA" id="ARBA00022729"/>
    </source>
</evidence>
<dbReference type="InterPro" id="IPR046450">
    <property type="entry name" value="PA_dom_sf"/>
</dbReference>
<dbReference type="PROSITE" id="PS00138">
    <property type="entry name" value="SUBTILASE_SER"/>
    <property type="match status" value="1"/>
</dbReference>
<evidence type="ECO:0000256" key="11">
    <source>
        <dbReference type="RuleBase" id="RU003355"/>
    </source>
</evidence>
<feature type="signal peptide" evidence="13">
    <location>
        <begin position="1"/>
        <end position="26"/>
    </location>
</feature>
<feature type="active site" description="Charge relay system" evidence="9 10">
    <location>
        <position position="577"/>
    </location>
</feature>
<dbReference type="KEGG" id="fma:FMG_0035"/>
<dbReference type="Gene3D" id="2.60.40.10">
    <property type="entry name" value="Immunoglobulins"/>
    <property type="match status" value="1"/>
</dbReference>
<dbReference type="InterPro" id="IPR036852">
    <property type="entry name" value="Peptidase_S8/S53_dom_sf"/>
</dbReference>
<dbReference type="InterPro" id="IPR000209">
    <property type="entry name" value="Peptidase_S8/S53_dom"/>
</dbReference>
<evidence type="ECO:0000313" key="18">
    <source>
        <dbReference type="EMBL" id="BAG07453.1"/>
    </source>
</evidence>
<dbReference type="PROSITE" id="PS51892">
    <property type="entry name" value="SUBTILASE"/>
    <property type="match status" value="1"/>
</dbReference>
<dbReference type="Proteomes" id="UP000001319">
    <property type="component" value="Chromosome"/>
</dbReference>
<feature type="active site" description="Charge relay system" evidence="9 10">
    <location>
        <position position="248"/>
    </location>
</feature>
<evidence type="ECO:0000313" key="19">
    <source>
        <dbReference type="Proteomes" id="UP000001319"/>
    </source>
</evidence>
<dbReference type="PANTHER" id="PTHR43806:SF11">
    <property type="entry name" value="CEREVISIN-RELATED"/>
    <property type="match status" value="1"/>
</dbReference>
<feature type="domain" description="C5a peptidase/Subtilisin-like protease SBT2-like Fn3-like" evidence="17">
    <location>
        <begin position="674"/>
        <end position="774"/>
    </location>
</feature>
<dbReference type="Gene3D" id="3.40.50.200">
    <property type="entry name" value="Peptidase S8/S53 domain"/>
    <property type="match status" value="1"/>
</dbReference>
<feature type="chain" id="PRO_5002754684" evidence="13">
    <location>
        <begin position="27"/>
        <end position="1960"/>
    </location>
</feature>
<dbReference type="Gene3D" id="3.50.30.30">
    <property type="match status" value="1"/>
</dbReference>
<organism evidence="18 19">
    <name type="scientific">Finegoldia magna (strain ATCC 29328 / DSM 20472 / WAL 2508)</name>
    <name type="common">Peptostreptococcus magnus</name>
    <dbReference type="NCBI Taxonomy" id="334413"/>
    <lineage>
        <taxon>Bacteria</taxon>
        <taxon>Bacillati</taxon>
        <taxon>Bacillota</taxon>
        <taxon>Tissierellia</taxon>
        <taxon>Tissierellales</taxon>
        <taxon>Peptoniphilaceae</taxon>
        <taxon>Finegoldia</taxon>
    </lineage>
</organism>
<dbReference type="Pfam" id="PF04122">
    <property type="entry name" value="CW_binding_2"/>
    <property type="match status" value="3"/>
</dbReference>
<dbReference type="InterPro" id="IPR023827">
    <property type="entry name" value="Peptidase_S8_Asp-AS"/>
</dbReference>
<accession>B0S433</accession>
<dbReference type="InterPro" id="IPR007253">
    <property type="entry name" value="Cell_wall-bd_2"/>
</dbReference>
<dbReference type="Pfam" id="PF00082">
    <property type="entry name" value="Peptidase_S8"/>
    <property type="match status" value="1"/>
</dbReference>
<evidence type="ECO:0000256" key="3">
    <source>
        <dbReference type="ARBA" id="ARBA00022525"/>
    </source>
</evidence>
<evidence type="ECO:0000256" key="10">
    <source>
        <dbReference type="PROSITE-ProRule" id="PRU01240"/>
    </source>
</evidence>
<proteinExistence type="inferred from homology"/>
<evidence type="ECO:0000256" key="12">
    <source>
        <dbReference type="SAM" id="MobiDB-lite"/>
    </source>
</evidence>
<dbReference type="GO" id="GO:0006508">
    <property type="term" value="P:proteolysis"/>
    <property type="evidence" value="ECO:0007669"/>
    <property type="project" value="UniProtKB-KW"/>
</dbReference>
<dbReference type="HOGENOM" id="CLU_001768_3_0_9"/>
<keyword evidence="7 10" id="KW-0378">Hydrolase</keyword>
<dbReference type="Pfam" id="PF06280">
    <property type="entry name" value="fn3_5"/>
    <property type="match status" value="1"/>
</dbReference>
<dbReference type="GO" id="GO:0016020">
    <property type="term" value="C:membrane"/>
    <property type="evidence" value="ECO:0007669"/>
    <property type="project" value="InterPro"/>
</dbReference>
<feature type="domain" description="Inhibitor I9" evidence="16">
    <location>
        <begin position="77"/>
        <end position="137"/>
    </location>
</feature>
<evidence type="ECO:0000256" key="9">
    <source>
        <dbReference type="PIRSR" id="PIRSR615500-1"/>
    </source>
</evidence>
<dbReference type="InterPro" id="IPR050131">
    <property type="entry name" value="Peptidase_S8_subtilisin-like"/>
</dbReference>
<feature type="active site" description="Charge relay system" evidence="9 10">
    <location>
        <position position="182"/>
    </location>
</feature>
<dbReference type="EMBL" id="AP008971">
    <property type="protein sequence ID" value="BAG07453.1"/>
    <property type="molecule type" value="Genomic_DNA"/>
</dbReference>
<dbReference type="SUPFAM" id="SSF52025">
    <property type="entry name" value="PA domain"/>
    <property type="match status" value="1"/>
</dbReference>
<dbReference type="InterPro" id="IPR023828">
    <property type="entry name" value="Peptidase_S8_Ser-AS"/>
</dbReference>
<dbReference type="eggNOG" id="COG3266">
    <property type="taxonomic scope" value="Bacteria"/>
</dbReference>
<dbReference type="InterPro" id="IPR034216">
    <property type="entry name" value="C5a_Peptidase"/>
</dbReference>
<evidence type="ECO:0000256" key="6">
    <source>
        <dbReference type="ARBA" id="ARBA00022737"/>
    </source>
</evidence>
<evidence type="ECO:0000259" key="15">
    <source>
        <dbReference type="Pfam" id="PF02225"/>
    </source>
</evidence>
<keyword evidence="5 13" id="KW-0732">Signal</keyword>
<comment type="similarity">
    <text evidence="1 10 11">Belongs to the peptidase S8 family.</text>
</comment>
<keyword evidence="19" id="KW-1185">Reference proteome</keyword>
<dbReference type="Pfam" id="PF02225">
    <property type="entry name" value="PA"/>
    <property type="match status" value="1"/>
</dbReference>
<gene>
    <name evidence="18" type="ordered locus">FMG_0035</name>
</gene>
<dbReference type="InterPro" id="IPR015500">
    <property type="entry name" value="Peptidase_S8_subtilisin-rel"/>
</dbReference>
<evidence type="ECO:0000259" key="14">
    <source>
        <dbReference type="Pfam" id="PF00082"/>
    </source>
</evidence>
<dbReference type="CDD" id="cd07475">
    <property type="entry name" value="Peptidases_S8_C5a_Peptidase"/>
    <property type="match status" value="1"/>
</dbReference>
<evidence type="ECO:0000256" key="1">
    <source>
        <dbReference type="ARBA" id="ARBA00011073"/>
    </source>
</evidence>
<dbReference type="PRINTS" id="PR00723">
    <property type="entry name" value="SUBTILISIN"/>
</dbReference>
<dbReference type="PANTHER" id="PTHR43806">
    <property type="entry name" value="PEPTIDASE S8"/>
    <property type="match status" value="1"/>
</dbReference>
<reference evidence="18 19" key="1">
    <citation type="journal article" date="2008" name="DNA Res.">
        <title>Complete genome sequence of Finegoldia magna, an anaerobic opportunistic pathogen.</title>
        <authorList>
            <person name="Goto T."/>
            <person name="Yamashita A."/>
            <person name="Hirakawa H."/>
            <person name="Matsutani M."/>
            <person name="Todo K."/>
            <person name="Ohshima K."/>
            <person name="Toh H."/>
            <person name="Miyamoto K."/>
            <person name="Kuhara S."/>
            <person name="Hattori M."/>
            <person name="Shimizu T."/>
            <person name="Akimoto S."/>
        </authorList>
    </citation>
    <scope>NUCLEOTIDE SEQUENCE [LARGE SCALE GENOMIC DNA]</scope>
    <source>
        <strain evidence="19">ATCC 29328 / DSM 20472 / WAL 2508</strain>
    </source>
</reference>
<dbReference type="Gene3D" id="2.60.40.1710">
    <property type="entry name" value="Subtilisin-like superfamily"/>
    <property type="match status" value="1"/>
</dbReference>
<keyword evidence="2" id="KW-0134">Cell wall</keyword>
<keyword evidence="4 10" id="KW-0645">Protease</keyword>
<dbReference type="Gene3D" id="3.40.50.12090">
    <property type="match status" value="2"/>
</dbReference>
<keyword evidence="3" id="KW-0964">Secreted</keyword>
<dbReference type="RefSeq" id="WP_012290121.1">
    <property type="nucleotide sequence ID" value="NC_010376.1"/>
</dbReference>
<dbReference type="InterPro" id="IPR003137">
    <property type="entry name" value="PA_domain"/>
</dbReference>
<sequence>MKPYSKKFLAGVLLFSLALPSATTFATNQTDSTTYAKLQEQGVKADQEVKVIVETSDKTAIEREPNVKSARFSKAVKASEAEVKKTSEKIETKLKKENVKVDKDDEFSAVITGFSAKVKAKDIDKLRKQPGVKKVTTQMKAERPKVGASPSLASAPKMIKADTLWDSKYNFTGQGMLISIIDTGVDPTHKDIQLESNDFQKYKSKEDVQKVIDANKLKGKWFSNKIPYGYNYADESQEIRDSGIGGYHGMHVAGIVAANGNTETGGVRGVAPNAQLLAMKVFSNDALVSTVYEEVWLKAIDDSVKLGADVLNMSLGMGSGYSREGVSPTNDAFKRAKKAGVVCAVAMGNDRVTNWGGEGKTNLAINPDFGTTGHPAVADPSYSVASMENINMRGRVVEYKDNDKVVEIPTGTAEGENEKTTTGMLPFVYVGKGNDQKKDYGDKVVKNKIVLAERGGASFNDKAELAASLGAKGIIIFNSKDGSNLSFMSGMENKDFPSVFISHDDGLKLIELLKKPNQLINITKVQSVANPKAGQMSEFSSWGITPDLRLKPDIAGVGGQIYSTINNNQYTMMSGTSMATPQVAGASALVMQRLYKDGLLVRKDGKPDPRQEFLTVLVMMNTATPIKDTEVKGASYYTPKQQGAGLVNLKNVAETYVTVTATGGKDTKPDGKLELGEVGEDFKATFKLKNYSDKDITFTPKYISLKDEVKDGRYTEHSSEVKKETLPKVTVKAKSEVTYTATISTDKIDKNQFAQGYVMFESDTDHPTLSVPYTGFKGNWSQPQFLDNMPDFSDKVNYKPLVYDNGGIDKSGFMRRQEKGGWNYWNAWNVDGKPTVFVNSNKQEGMNVEVAPVITIMRNALDVKYDILDKDGKTLRNLFIDPILLKVNGLYKGGDNQYRFEYVPGGAAWDFKDSKGKPVEEGNYIYQITGHVDYKNAKEQKYQYNIVLDNTAPKLKGTYNPEKGTITVTAHDDGSGVFSVGYENIKTGEWHEQQVREDHRYDDIGIVRDYSYEFKIADGFDLANLSIYAWDNARNVDGKDVDTQVKSSDVQIDPIKIMVGDPVPTEEQVKKQIKAKVKDIPENAEFKILRNIENTEKPGEFTIVVSVKNGEEQTNYTVPVKVEAIKPIELKVGDKPLITEQVKAHLDFLPKDAKVRIVKNVDTKEPGEFGLKVEVKIDGKKIYYTIPVIVKAEEKKEEKPEEKPEEKQEVKDQTVYNLPVIKVENPDYYAAFGKYEDEKNPDAYKKIHVKGNVTKIKQLDHLTLTITKDGKKVEGTEVQEIKVNKEGDSNFSFDHELDISNLEDGSVYELQIKAEGENVRGDGIQDTIIRRIRKDFVAPTVEYTVEHKDEKAPMAKIKVKGHENMTYLEMYLDGNMLSRVDKTWDNFELKEGVDGEFEVEVPLEVGENKFQIKAYDDAGNETLQEVVINRKDPNEKDPVNTKELADNMLKANSIVSVSEKYDVTDEQIAELKKLIEEAKTAITEQQPQDKVDAVNKKLTDALAKIKEKEVKKVDKKQLIGQKEDAQNLLDKKEVKLTDEQQKALQDLIKKAEDLTKKEDATQEEVDKLAKEIKDEIAKIQEAGKENPTKPGKEDPTKPGKEDPTKPGKEDPTKPGKEDPTKPGKEDPTKPGKEDPTKPGKEDPTKPGKENPANPGTTTPSVPGTPTPAPKTPAQTTKATTRVAGVDRINTAVEVSKKYYNSAETVIIANYEKFADSLSASALSKALKAPILLVQKDQLDSVVAQEINRLGAKNVVVIGGDHSVDKAKNSLAKYNVQTIAGSDRYETSAKIAQEIIKRTGTTQAVIASGETFADALTVAPLANKHNMPILLVQPNNIPKATQEVLKQINKVIIVGGEKTISNEVANKLPNPTRIAGANRYETAKKIYEYGFKDRKEVNIANGTNFADSLVIGSIDCPILLAESNEVPESTKQAIKDSKFEKVNVFGGENSIGESVVKELIK</sequence>
<keyword evidence="6" id="KW-0677">Repeat</keyword>
<dbReference type="InterPro" id="IPR022398">
    <property type="entry name" value="Peptidase_S8_His-AS"/>
</dbReference>
<dbReference type="Pfam" id="PF05922">
    <property type="entry name" value="Inhibitor_I9"/>
    <property type="match status" value="1"/>
</dbReference>
<protein>
    <submittedName>
        <fullName evidence="18">Cell wall-associated serine proteinase</fullName>
    </submittedName>
</protein>
<evidence type="ECO:0000259" key="16">
    <source>
        <dbReference type="Pfam" id="PF05922"/>
    </source>
</evidence>
<dbReference type="Gene3D" id="2.60.40.4070">
    <property type="match status" value="1"/>
</dbReference>
<dbReference type="SUPFAM" id="SSF52743">
    <property type="entry name" value="Subtilisin-like"/>
    <property type="match status" value="1"/>
</dbReference>
<evidence type="ECO:0000256" key="4">
    <source>
        <dbReference type="ARBA" id="ARBA00022670"/>
    </source>
</evidence>
<name>B0S433_FINM2</name>
<dbReference type="GO" id="GO:0004252">
    <property type="term" value="F:serine-type endopeptidase activity"/>
    <property type="evidence" value="ECO:0007669"/>
    <property type="project" value="UniProtKB-UniRule"/>
</dbReference>
<dbReference type="STRING" id="334413.FMG_0035"/>
<dbReference type="eggNOG" id="COG1404">
    <property type="taxonomic scope" value="Bacteria"/>
</dbReference>
<feature type="domain" description="Peptidase S8/S53" evidence="14">
    <location>
        <begin position="173"/>
        <end position="600"/>
    </location>
</feature>
<evidence type="ECO:0000256" key="13">
    <source>
        <dbReference type="SAM" id="SignalP"/>
    </source>
</evidence>
<evidence type="ECO:0000256" key="7">
    <source>
        <dbReference type="ARBA" id="ARBA00022801"/>
    </source>
</evidence>
<dbReference type="InterPro" id="IPR010259">
    <property type="entry name" value="S8pro/Inhibitor_I9"/>
</dbReference>
<feature type="compositionally biased region" description="Basic and acidic residues" evidence="12">
    <location>
        <begin position="1576"/>
        <end position="1648"/>
    </location>
</feature>
<evidence type="ECO:0000256" key="8">
    <source>
        <dbReference type="ARBA" id="ARBA00022825"/>
    </source>
</evidence>
<keyword evidence="8 10" id="KW-0720">Serine protease</keyword>
<dbReference type="PROSITE" id="PS00136">
    <property type="entry name" value="SUBTILASE_ASP"/>
    <property type="match status" value="1"/>
</dbReference>